<dbReference type="InterPro" id="IPR039420">
    <property type="entry name" value="WalR-like"/>
</dbReference>
<dbReference type="InterPro" id="IPR036388">
    <property type="entry name" value="WH-like_DNA-bd_sf"/>
</dbReference>
<dbReference type="Pfam" id="PF00196">
    <property type="entry name" value="GerE"/>
    <property type="match status" value="1"/>
</dbReference>
<dbReference type="PRINTS" id="PR00038">
    <property type="entry name" value="HTHLUXR"/>
</dbReference>
<keyword evidence="4" id="KW-1185">Reference proteome</keyword>
<evidence type="ECO:0000313" key="4">
    <source>
        <dbReference type="Proteomes" id="UP001199319"/>
    </source>
</evidence>
<dbReference type="SUPFAM" id="SSF46894">
    <property type="entry name" value="C-terminal effector domain of the bipartite response regulators"/>
    <property type="match status" value="1"/>
</dbReference>
<dbReference type="PANTHER" id="PTHR43214">
    <property type="entry name" value="TWO-COMPONENT RESPONSE REGULATOR"/>
    <property type="match status" value="1"/>
</dbReference>
<evidence type="ECO:0000313" key="3">
    <source>
        <dbReference type="EMBL" id="MCC2130273.1"/>
    </source>
</evidence>
<dbReference type="PROSITE" id="PS50043">
    <property type="entry name" value="HTH_LUXR_2"/>
    <property type="match status" value="1"/>
</dbReference>
<dbReference type="SMART" id="SM00421">
    <property type="entry name" value="HTH_LUXR"/>
    <property type="match status" value="1"/>
</dbReference>
<dbReference type="InterPro" id="IPR011990">
    <property type="entry name" value="TPR-like_helical_dom_sf"/>
</dbReference>
<dbReference type="GO" id="GO:0003677">
    <property type="term" value="F:DNA binding"/>
    <property type="evidence" value="ECO:0007669"/>
    <property type="project" value="UniProtKB-KW"/>
</dbReference>
<comment type="caution">
    <text evidence="3">The sequence shown here is derived from an EMBL/GenBank/DDBJ whole genome shotgun (WGS) entry which is preliminary data.</text>
</comment>
<dbReference type="AlphaFoldDB" id="A0AAE3AFT6"/>
<dbReference type="InterPro" id="IPR027417">
    <property type="entry name" value="P-loop_NTPase"/>
</dbReference>
<name>A0AAE3AFT6_9FIRM</name>
<evidence type="ECO:0000256" key="1">
    <source>
        <dbReference type="ARBA" id="ARBA00023125"/>
    </source>
</evidence>
<dbReference type="Gene3D" id="1.25.40.10">
    <property type="entry name" value="Tetratricopeptide repeat domain"/>
    <property type="match status" value="1"/>
</dbReference>
<dbReference type="Pfam" id="PF25873">
    <property type="entry name" value="WHD_MalT"/>
    <property type="match status" value="1"/>
</dbReference>
<dbReference type="InterPro" id="IPR000792">
    <property type="entry name" value="Tscrpt_reg_LuxR_C"/>
</dbReference>
<dbReference type="InterPro" id="IPR016032">
    <property type="entry name" value="Sig_transdc_resp-reg_C-effctor"/>
</dbReference>
<dbReference type="CDD" id="cd06170">
    <property type="entry name" value="LuxR_C_like"/>
    <property type="match status" value="1"/>
</dbReference>
<sequence length="821" mass="91781">MAKRKPDTGATYISPRLRASLEPVGRCALTVVTAPMGYGKTTAVNWFLGTQPPGCAIRISIYSDSLPALWQSGRRAFRDAGLTALEGFECPGDPASAGLLADTLCRELRRQEPWYVFLDDLHLMPDRRVARFLCELAARLPDNVHLIAASRDKALSGDQVLRLGGRLHRIGAGQLRLEGDELAAYAHRFGAALDREQLAELQQATEGWMAAVYLHLQALADRGTAPAETADIYDMFTAAMLRPLPPRRQKFLAVMGLADEFTGEMARFITKEPDTAEILSDLTAKNAFVTRLPGGGYRFHHMMKACAQRDFDALPPEEQAAYQARYGHWYAENGQYLQALAAYSKAGRWDDALEVVQRDAGILLAALRPQQVLELLDRCGDQVLMEHPTALLVLMRRMFTWGQIPRMRQLKELLLESVRRHPELTDRQRGNLLGECDLIESFLYYNDIGAMSRFHRSASRQMTRQAVSIQSHGSWTFGSPSVLMMFHRTPGQLDRELADMDECMPHYYQITGGHGMGAQRIMEGEAALARGRLNDGAIALERARAAISGSGQENMALCCDFLEMRLHMAAGEAVGVDLRRRRQLLQQHNAMWLHIFDSTAAYCQAVLGRADDIPELFREHRLDTVNFLGPCLPMMQMIENQVYLAQGAYARVIGGSEGLLALCRGMHYALVELYVLVQTAAAYEKLGKRREAAELLGQAAALARPDGLVTPFAESGRYLRELLPECGDLGREAAELSRVLENGSRAARQQGQRPEALAPLTEREWAVAQRMARRLSNREIAGQLFLTEGTVKQYINQIYSKLHLTGDARTKRRRLEELMEE</sequence>
<dbReference type="InterPro" id="IPR059106">
    <property type="entry name" value="WHD_MalT"/>
</dbReference>
<dbReference type="Proteomes" id="UP001199319">
    <property type="component" value="Unassembled WGS sequence"/>
</dbReference>
<accession>A0AAE3AFT6</accession>
<dbReference type="EMBL" id="JAJEPW010000042">
    <property type="protein sequence ID" value="MCC2130273.1"/>
    <property type="molecule type" value="Genomic_DNA"/>
</dbReference>
<evidence type="ECO:0000259" key="2">
    <source>
        <dbReference type="PROSITE" id="PS50043"/>
    </source>
</evidence>
<protein>
    <submittedName>
        <fullName evidence="3">LuxR C-terminal-related transcriptional regulator</fullName>
    </submittedName>
</protein>
<dbReference type="RefSeq" id="WP_302929490.1">
    <property type="nucleotide sequence ID" value="NZ_JAJEPW010000042.1"/>
</dbReference>
<gene>
    <name evidence="3" type="ORF">LKD37_12265</name>
</gene>
<reference evidence="3" key="1">
    <citation type="submission" date="2021-10" db="EMBL/GenBank/DDBJ databases">
        <title>Anaerobic single-cell dispensing facilitates the cultivation of human gut bacteria.</title>
        <authorList>
            <person name="Afrizal A."/>
        </authorList>
    </citation>
    <scope>NUCLEOTIDE SEQUENCE</scope>
    <source>
        <strain evidence="3">CLA-AA-H272</strain>
    </source>
</reference>
<dbReference type="GO" id="GO:0006355">
    <property type="term" value="P:regulation of DNA-templated transcription"/>
    <property type="evidence" value="ECO:0007669"/>
    <property type="project" value="InterPro"/>
</dbReference>
<feature type="domain" description="HTH luxR-type" evidence="2">
    <location>
        <begin position="753"/>
        <end position="818"/>
    </location>
</feature>
<dbReference type="SUPFAM" id="SSF52540">
    <property type="entry name" value="P-loop containing nucleoside triphosphate hydrolases"/>
    <property type="match status" value="1"/>
</dbReference>
<proteinExistence type="predicted"/>
<keyword evidence="1" id="KW-0238">DNA-binding</keyword>
<organism evidence="3 4">
    <name type="scientific">Brotocaccenecus cirricatena</name>
    <dbReference type="NCBI Taxonomy" id="3064195"/>
    <lineage>
        <taxon>Bacteria</taxon>
        <taxon>Bacillati</taxon>
        <taxon>Bacillota</taxon>
        <taxon>Clostridia</taxon>
        <taxon>Eubacteriales</taxon>
        <taxon>Oscillospiraceae</taxon>
        <taxon>Brotocaccenecus</taxon>
    </lineage>
</organism>
<dbReference type="PANTHER" id="PTHR43214:SF43">
    <property type="entry name" value="TWO-COMPONENT RESPONSE REGULATOR"/>
    <property type="match status" value="1"/>
</dbReference>
<dbReference type="Gene3D" id="1.10.10.10">
    <property type="entry name" value="Winged helix-like DNA-binding domain superfamily/Winged helix DNA-binding domain"/>
    <property type="match status" value="1"/>
</dbReference>